<dbReference type="EMBL" id="NCKW01020504">
    <property type="protein sequence ID" value="POM57796.1"/>
    <property type="molecule type" value="Genomic_DNA"/>
</dbReference>
<dbReference type="OrthoDB" id="74503at2759"/>
<evidence type="ECO:0000313" key="2">
    <source>
        <dbReference type="Proteomes" id="UP000237271"/>
    </source>
</evidence>
<comment type="caution">
    <text evidence="1">The sequence shown here is derived from an EMBL/GenBank/DDBJ whole genome shotgun (WGS) entry which is preliminary data.</text>
</comment>
<name>A0A2P4WWX3_9STRA</name>
<dbReference type="Proteomes" id="UP000237271">
    <property type="component" value="Unassembled WGS sequence"/>
</dbReference>
<protein>
    <submittedName>
        <fullName evidence="1">Uncharacterized protein</fullName>
    </submittedName>
</protein>
<keyword evidence="2" id="KW-1185">Reference proteome</keyword>
<gene>
    <name evidence="1" type="ORF">PHPALM_37646</name>
</gene>
<proteinExistence type="predicted"/>
<evidence type="ECO:0000313" key="1">
    <source>
        <dbReference type="EMBL" id="POM57796.1"/>
    </source>
</evidence>
<organism evidence="1 2">
    <name type="scientific">Phytophthora palmivora</name>
    <dbReference type="NCBI Taxonomy" id="4796"/>
    <lineage>
        <taxon>Eukaryota</taxon>
        <taxon>Sar</taxon>
        <taxon>Stramenopiles</taxon>
        <taxon>Oomycota</taxon>
        <taxon>Peronosporomycetes</taxon>
        <taxon>Peronosporales</taxon>
        <taxon>Peronosporaceae</taxon>
        <taxon>Phytophthora</taxon>
    </lineage>
</organism>
<dbReference type="AlphaFoldDB" id="A0A2P4WWX3"/>
<sequence>MEPPSDFPPAPVPERGPWSPSVWVGSTVFATFALGFMEGCLKIERRPIPLRFALRFAVVNMLPSTVWSSISARHVAAASGVPFSALLNDAEITGSRSLTVGRRLVLVKSVRALRLAVGSYGLAWSLWGLYASDRNNTEQEVIKYVESVVRLAPVNSPLSRASRRKHGDHIVKVPVITESWKTQGVEKVVDAVDWEKVGIQVQLEEEKLMEKVKVIEVELSDADMTATYAGNLKAKVSRESSTPVCSVAVLPMCGPPLPMSIVDSFDVHFNPLSAVLLFIASVCHQRWVARVVLVGSKDNDEKHEDGTSNRYAKESLTSLLETGLLYRHGITASVLKIQNKELTEEPIEDKSTTDDNNDEMVFFISESLSAGHAAANEMREQGYVTQQRECFIVEESLSGQSIDGKDLQVQSEVLRMATSVDKEKYNVTERQTTEVDEQERVATYLSVADLTDQTLQGIREFVRKGMKPELIQATVYQAYGTQRVVAPPRLDQFSNMHV</sequence>
<accession>A0A2P4WWX3</accession>
<reference evidence="1 2" key="1">
    <citation type="journal article" date="2017" name="Genome Biol. Evol.">
        <title>Phytophthora megakarya and P. palmivora, closely related causal agents of cacao black pod rot, underwent increases in genome sizes and gene numbers by different mechanisms.</title>
        <authorList>
            <person name="Ali S.S."/>
            <person name="Shao J."/>
            <person name="Lary D.J."/>
            <person name="Kronmiller B."/>
            <person name="Shen D."/>
            <person name="Strem M.D."/>
            <person name="Amoako-Attah I."/>
            <person name="Akrofi A.Y."/>
            <person name="Begoude B.A."/>
            <person name="Ten Hoopen G.M."/>
            <person name="Coulibaly K."/>
            <person name="Kebe B.I."/>
            <person name="Melnick R.L."/>
            <person name="Guiltinan M.J."/>
            <person name="Tyler B.M."/>
            <person name="Meinhardt L.W."/>
            <person name="Bailey B.A."/>
        </authorList>
    </citation>
    <scope>NUCLEOTIDE SEQUENCE [LARGE SCALE GENOMIC DNA]</scope>
    <source>
        <strain evidence="2">sbr112.9</strain>
    </source>
</reference>